<dbReference type="RefSeq" id="WP_264434777.1">
    <property type="nucleotide sequence ID" value="NZ_CP081495.1"/>
</dbReference>
<dbReference type="Gene3D" id="3.40.50.1820">
    <property type="entry name" value="alpha/beta hydrolase"/>
    <property type="match status" value="1"/>
</dbReference>
<accession>A0ABY6M1F7</accession>
<name>A0ABY6M1F7_9FLAO</name>
<dbReference type="SUPFAM" id="SSF53474">
    <property type="entry name" value="alpha/beta-Hydrolases"/>
    <property type="match status" value="1"/>
</dbReference>
<keyword evidence="2" id="KW-1185">Reference proteome</keyword>
<protein>
    <recommendedName>
        <fullName evidence="3">Alpha/beta hydrolase family protein</fullName>
    </recommendedName>
</protein>
<evidence type="ECO:0000313" key="2">
    <source>
        <dbReference type="Proteomes" id="UP001163328"/>
    </source>
</evidence>
<dbReference type="EMBL" id="CP081495">
    <property type="protein sequence ID" value="UYW02266.1"/>
    <property type="molecule type" value="Genomic_DNA"/>
</dbReference>
<reference evidence="1" key="1">
    <citation type="submission" date="2021-08" db="EMBL/GenBank/DDBJ databases">
        <title>Flavobacterium sp. strain CC-SYL302.</title>
        <authorList>
            <person name="Lin S.-Y."/>
            <person name="Lee T.-H."/>
            <person name="Young C.-C."/>
        </authorList>
    </citation>
    <scope>NUCLEOTIDE SEQUENCE</scope>
    <source>
        <strain evidence="1">CC-SYL302</strain>
    </source>
</reference>
<proteinExistence type="predicted"/>
<dbReference type="InterPro" id="IPR029058">
    <property type="entry name" value="AB_hydrolase_fold"/>
</dbReference>
<dbReference type="Proteomes" id="UP001163328">
    <property type="component" value="Chromosome"/>
</dbReference>
<sequence>MNLISDYNKFNIVFIHGLGGSITTGTKFNFFKGIYSQIKGFGWTQEDNIPEKLAAFIPENIDLAKPTLIIGSSAGGKISLLLKQMLLEQSNQQVLVCLLNPLADVSMRLVEVPLTNSYLLTGDLHKTAKDALIIWSAEDEVINQTESIKMFHPHNWFVQVQDNHQLKNSLSTVVKRMDEYVYQNQNVTQPDFVN</sequence>
<organism evidence="1 2">
    <name type="scientific">Flavobacterium agricola</name>
    <dbReference type="NCBI Taxonomy" id="2870839"/>
    <lineage>
        <taxon>Bacteria</taxon>
        <taxon>Pseudomonadati</taxon>
        <taxon>Bacteroidota</taxon>
        <taxon>Flavobacteriia</taxon>
        <taxon>Flavobacteriales</taxon>
        <taxon>Flavobacteriaceae</taxon>
        <taxon>Flavobacterium</taxon>
    </lineage>
</organism>
<gene>
    <name evidence="1" type="ORF">K5I29_05025</name>
</gene>
<evidence type="ECO:0008006" key="3">
    <source>
        <dbReference type="Google" id="ProtNLM"/>
    </source>
</evidence>
<evidence type="ECO:0000313" key="1">
    <source>
        <dbReference type="EMBL" id="UYW02266.1"/>
    </source>
</evidence>